<dbReference type="GO" id="GO:0003887">
    <property type="term" value="F:DNA-directed DNA polymerase activity"/>
    <property type="evidence" value="ECO:0007669"/>
    <property type="project" value="InterPro"/>
</dbReference>
<dbReference type="GO" id="GO:0006302">
    <property type="term" value="P:double-strand break repair"/>
    <property type="evidence" value="ECO:0007669"/>
    <property type="project" value="TreeGrafter"/>
</dbReference>
<keyword evidence="2" id="KW-1194">Viral DNA replication</keyword>
<evidence type="ECO:0000313" key="4">
    <source>
        <dbReference type="EMBL" id="CAB4135531.1"/>
    </source>
</evidence>
<organism evidence="4">
    <name type="scientific">uncultured Caudovirales phage</name>
    <dbReference type="NCBI Taxonomy" id="2100421"/>
    <lineage>
        <taxon>Viruses</taxon>
        <taxon>Duplodnaviria</taxon>
        <taxon>Heunggongvirae</taxon>
        <taxon>Uroviricota</taxon>
        <taxon>Caudoviricetes</taxon>
        <taxon>Peduoviridae</taxon>
        <taxon>Maltschvirus</taxon>
        <taxon>Maltschvirus maltsch</taxon>
    </lineage>
</organism>
<feature type="domain" description="DNA-directed DNA polymerase family A palm" evidence="3">
    <location>
        <begin position="333"/>
        <end position="576"/>
    </location>
</feature>
<keyword evidence="4" id="KW-0378">Hydrolase</keyword>
<dbReference type="SMART" id="SM00482">
    <property type="entry name" value="POLAc"/>
    <property type="match status" value="1"/>
</dbReference>
<keyword evidence="4" id="KW-0269">Exonuclease</keyword>
<dbReference type="GO" id="GO:0006261">
    <property type="term" value="P:DNA-templated DNA replication"/>
    <property type="evidence" value="ECO:0007669"/>
    <property type="project" value="InterPro"/>
</dbReference>
<dbReference type="PANTHER" id="PTHR10133:SF27">
    <property type="entry name" value="DNA POLYMERASE NU"/>
    <property type="match status" value="1"/>
</dbReference>
<gene>
    <name evidence="4" type="ORF">UFOVP285_47</name>
</gene>
<keyword evidence="1" id="KW-0235">DNA replication</keyword>
<dbReference type="InterPro" id="IPR043502">
    <property type="entry name" value="DNA/RNA_pol_sf"/>
</dbReference>
<evidence type="ECO:0000256" key="1">
    <source>
        <dbReference type="ARBA" id="ARBA00022705"/>
    </source>
</evidence>
<dbReference type="GO" id="GO:0003677">
    <property type="term" value="F:DNA binding"/>
    <property type="evidence" value="ECO:0007669"/>
    <property type="project" value="InterPro"/>
</dbReference>
<dbReference type="InterPro" id="IPR036397">
    <property type="entry name" value="RNaseH_sf"/>
</dbReference>
<dbReference type="Pfam" id="PF00476">
    <property type="entry name" value="DNA_pol_A"/>
    <property type="match status" value="1"/>
</dbReference>
<evidence type="ECO:0000259" key="3">
    <source>
        <dbReference type="SMART" id="SM00482"/>
    </source>
</evidence>
<protein>
    <submittedName>
        <fullName evidence="4">PolA DNA polymerase I - 3'-5' exonuclease and polymerase domains</fullName>
    </submittedName>
</protein>
<keyword evidence="4" id="KW-0540">Nuclease</keyword>
<accession>A0A6J5LMV9</accession>
<dbReference type="Pfam" id="PF01612">
    <property type="entry name" value="DNA_pol_A_exo1"/>
    <property type="match status" value="1"/>
</dbReference>
<dbReference type="InterPro" id="IPR001098">
    <property type="entry name" value="DNA-dir_DNA_pol_A_palm_dom"/>
</dbReference>
<dbReference type="PRINTS" id="PR00868">
    <property type="entry name" value="DNAPOLI"/>
</dbReference>
<name>A0A6J5LMV9_9CAUD</name>
<dbReference type="PANTHER" id="PTHR10133">
    <property type="entry name" value="DNA POLYMERASE I"/>
    <property type="match status" value="1"/>
</dbReference>
<reference evidence="4" key="1">
    <citation type="submission" date="2020-04" db="EMBL/GenBank/DDBJ databases">
        <authorList>
            <person name="Chiriac C."/>
            <person name="Salcher M."/>
            <person name="Ghai R."/>
            <person name="Kavagutti S V."/>
        </authorList>
    </citation>
    <scope>NUCLEOTIDE SEQUENCE</scope>
</reference>
<dbReference type="InterPro" id="IPR012337">
    <property type="entry name" value="RNaseH-like_sf"/>
</dbReference>
<dbReference type="Gene3D" id="3.30.420.10">
    <property type="entry name" value="Ribonuclease H-like superfamily/Ribonuclease H"/>
    <property type="match status" value="1"/>
</dbReference>
<dbReference type="GO" id="GO:0039693">
    <property type="term" value="P:viral DNA genome replication"/>
    <property type="evidence" value="ECO:0007669"/>
    <property type="project" value="UniProtKB-KW"/>
</dbReference>
<dbReference type="Gene3D" id="3.30.70.370">
    <property type="match status" value="1"/>
</dbReference>
<evidence type="ECO:0000256" key="2">
    <source>
        <dbReference type="ARBA" id="ARBA00023109"/>
    </source>
</evidence>
<sequence length="614" mass="69052">MSRLVTLDFETYYSKDYGLKKLTTEAYIRDPQFEVIGVAVKVDNYPTDWFSGTKKEIKEWLSVIPWEETNLVCHHTAFDGAILAWHFGIRPRYYMDTLSMSRPLHGLNVGGSLAALAKHYGIGAKGTEVLDALGKKRVDFEPGELLKYGDYCKNDTELTYTLFNLLKPEIPNKEMYMIDLMLRMFIDPVLELDAGKLDTHLINVQKKKEILMNRIDSTIGRDALMSNPQFAEVLKKMGVEPPTKISLRTGKEAYAFGKTDPEFKKLLDHEDERVQAVVSARLGVKSTLEETRTQSFIGIAERGALPILLNYYGAHTGRASGGDKINLQNLPRGGELRKSMRAPEKHKLVASDSAQIEARVVAWFAGEEALVEAFRNKVDIYSEFASTVYEKEVTKDSDPLARHVGKTAVLGLGYSMGKDKFKVTLKAGNPSVDMPLSDAERVVNLYRQKYPNIVALWKQGQEALDAMIKGFEYDLGVGVKLKCKDNKIYLPNGMFINYPNLRKSGNEYLYDARYGANKIYGGKVIENVVQALARIIVFDQMAKIDQKFRKKDSKTNRFKVVLTVHDEVVACVPEQAVGKCVEFMEQVMSVPPPWCSDLPIACEAAYGNSYGDCK</sequence>
<dbReference type="Gene3D" id="1.10.150.20">
    <property type="entry name" value="5' to 3' exonuclease, C-terminal subdomain"/>
    <property type="match status" value="1"/>
</dbReference>
<dbReference type="InterPro" id="IPR002562">
    <property type="entry name" value="3'-5'_exonuclease_dom"/>
</dbReference>
<proteinExistence type="predicted"/>
<dbReference type="EMBL" id="LR796300">
    <property type="protein sequence ID" value="CAB4135531.1"/>
    <property type="molecule type" value="Genomic_DNA"/>
</dbReference>
<dbReference type="SUPFAM" id="SSF53098">
    <property type="entry name" value="Ribonuclease H-like"/>
    <property type="match status" value="1"/>
</dbReference>
<dbReference type="SUPFAM" id="SSF56672">
    <property type="entry name" value="DNA/RNA polymerases"/>
    <property type="match status" value="1"/>
</dbReference>
<dbReference type="GO" id="GO:0008408">
    <property type="term" value="F:3'-5' exonuclease activity"/>
    <property type="evidence" value="ECO:0007669"/>
    <property type="project" value="InterPro"/>
</dbReference>
<dbReference type="InterPro" id="IPR002298">
    <property type="entry name" value="DNA_polymerase_A"/>
</dbReference>